<proteinExistence type="predicted"/>
<evidence type="ECO:0000256" key="1">
    <source>
        <dbReference type="SAM" id="SignalP"/>
    </source>
</evidence>
<name>A0ABR0SKP9_9HYPO</name>
<evidence type="ECO:0008006" key="4">
    <source>
        <dbReference type="Google" id="ProtNLM"/>
    </source>
</evidence>
<evidence type="ECO:0000313" key="2">
    <source>
        <dbReference type="EMBL" id="KAK5992325.1"/>
    </source>
</evidence>
<sequence length="72" mass="7218">MAILLGLKLLRASSLISATAGIMSPPVLLSPTSSLPSSSLSSVLSPPFYPLGGLLGLLNGVDSADTALDNHT</sequence>
<gene>
    <name evidence="2" type="ORF">PT974_05728</name>
</gene>
<feature type="chain" id="PRO_5047127900" description="Secreted protein" evidence="1">
    <location>
        <begin position="19"/>
        <end position="72"/>
    </location>
</feature>
<keyword evidence="3" id="KW-1185">Reference proteome</keyword>
<protein>
    <recommendedName>
        <fullName evidence="4">Secreted protein</fullName>
    </recommendedName>
</protein>
<feature type="signal peptide" evidence="1">
    <location>
        <begin position="1"/>
        <end position="18"/>
    </location>
</feature>
<dbReference type="EMBL" id="JAVFKD010000012">
    <property type="protein sequence ID" value="KAK5992325.1"/>
    <property type="molecule type" value="Genomic_DNA"/>
</dbReference>
<organism evidence="2 3">
    <name type="scientific">Cladobotryum mycophilum</name>
    <dbReference type="NCBI Taxonomy" id="491253"/>
    <lineage>
        <taxon>Eukaryota</taxon>
        <taxon>Fungi</taxon>
        <taxon>Dikarya</taxon>
        <taxon>Ascomycota</taxon>
        <taxon>Pezizomycotina</taxon>
        <taxon>Sordariomycetes</taxon>
        <taxon>Hypocreomycetidae</taxon>
        <taxon>Hypocreales</taxon>
        <taxon>Hypocreaceae</taxon>
        <taxon>Cladobotryum</taxon>
    </lineage>
</organism>
<keyword evidence="1" id="KW-0732">Signal</keyword>
<dbReference type="Proteomes" id="UP001338125">
    <property type="component" value="Unassembled WGS sequence"/>
</dbReference>
<accession>A0ABR0SKP9</accession>
<reference evidence="2 3" key="1">
    <citation type="submission" date="2024-01" db="EMBL/GenBank/DDBJ databases">
        <title>Complete genome of Cladobotryum mycophilum ATHUM6906.</title>
        <authorList>
            <person name="Christinaki A.C."/>
            <person name="Myridakis A.I."/>
            <person name="Kouvelis V.N."/>
        </authorList>
    </citation>
    <scope>NUCLEOTIDE SEQUENCE [LARGE SCALE GENOMIC DNA]</scope>
    <source>
        <strain evidence="2 3">ATHUM6906</strain>
    </source>
</reference>
<evidence type="ECO:0000313" key="3">
    <source>
        <dbReference type="Proteomes" id="UP001338125"/>
    </source>
</evidence>
<comment type="caution">
    <text evidence="2">The sequence shown here is derived from an EMBL/GenBank/DDBJ whole genome shotgun (WGS) entry which is preliminary data.</text>
</comment>